<dbReference type="Proteomes" id="UP000299102">
    <property type="component" value="Unassembled WGS sequence"/>
</dbReference>
<sequence length="107" mass="11921">MAASLLTHSLTPHMRYLPPPHTLSLHQQLYGETLSTLIFIFAVITGVWARTISGFLRPFPVPAPRPPPPGPFMATIYYGNIQQNSGQFPPCSITADEFIWCARLEIV</sequence>
<keyword evidence="3" id="KW-1185">Reference proteome</keyword>
<keyword evidence="1" id="KW-0812">Transmembrane</keyword>
<keyword evidence="1" id="KW-1133">Transmembrane helix</keyword>
<evidence type="ECO:0000256" key="1">
    <source>
        <dbReference type="SAM" id="Phobius"/>
    </source>
</evidence>
<name>A0A4C1UED9_EUMVA</name>
<gene>
    <name evidence="2" type="ORF">EVAR_79585_1</name>
</gene>
<feature type="transmembrane region" description="Helical" evidence="1">
    <location>
        <begin position="29"/>
        <end position="49"/>
    </location>
</feature>
<evidence type="ECO:0000313" key="3">
    <source>
        <dbReference type="Proteomes" id="UP000299102"/>
    </source>
</evidence>
<reference evidence="2 3" key="1">
    <citation type="journal article" date="2019" name="Commun. Biol.">
        <title>The bagworm genome reveals a unique fibroin gene that provides high tensile strength.</title>
        <authorList>
            <person name="Kono N."/>
            <person name="Nakamura H."/>
            <person name="Ohtoshi R."/>
            <person name="Tomita M."/>
            <person name="Numata K."/>
            <person name="Arakawa K."/>
        </authorList>
    </citation>
    <scope>NUCLEOTIDE SEQUENCE [LARGE SCALE GENOMIC DNA]</scope>
</reference>
<proteinExistence type="predicted"/>
<protein>
    <submittedName>
        <fullName evidence="2">Uncharacterized protein</fullName>
    </submittedName>
</protein>
<evidence type="ECO:0000313" key="2">
    <source>
        <dbReference type="EMBL" id="GBP24738.1"/>
    </source>
</evidence>
<accession>A0A4C1UED9</accession>
<dbReference type="AlphaFoldDB" id="A0A4C1UED9"/>
<dbReference type="EMBL" id="BGZK01000165">
    <property type="protein sequence ID" value="GBP24738.1"/>
    <property type="molecule type" value="Genomic_DNA"/>
</dbReference>
<comment type="caution">
    <text evidence="2">The sequence shown here is derived from an EMBL/GenBank/DDBJ whole genome shotgun (WGS) entry which is preliminary data.</text>
</comment>
<keyword evidence="1" id="KW-0472">Membrane</keyword>
<organism evidence="2 3">
    <name type="scientific">Eumeta variegata</name>
    <name type="common">Bagworm moth</name>
    <name type="synonym">Eumeta japonica</name>
    <dbReference type="NCBI Taxonomy" id="151549"/>
    <lineage>
        <taxon>Eukaryota</taxon>
        <taxon>Metazoa</taxon>
        <taxon>Ecdysozoa</taxon>
        <taxon>Arthropoda</taxon>
        <taxon>Hexapoda</taxon>
        <taxon>Insecta</taxon>
        <taxon>Pterygota</taxon>
        <taxon>Neoptera</taxon>
        <taxon>Endopterygota</taxon>
        <taxon>Lepidoptera</taxon>
        <taxon>Glossata</taxon>
        <taxon>Ditrysia</taxon>
        <taxon>Tineoidea</taxon>
        <taxon>Psychidae</taxon>
        <taxon>Oiketicinae</taxon>
        <taxon>Eumeta</taxon>
    </lineage>
</organism>